<dbReference type="EMBL" id="CP017556">
    <property type="protein sequence ID" value="AOW04407.1"/>
    <property type="molecule type" value="Genomic_DNA"/>
</dbReference>
<keyword evidence="1" id="KW-0472">Membrane</keyword>
<proteinExistence type="predicted"/>
<evidence type="ECO:0000313" key="2">
    <source>
        <dbReference type="EMBL" id="AOW04407.1"/>
    </source>
</evidence>
<dbReference type="RefSeq" id="XP_068138903.1">
    <property type="nucleotide sequence ID" value="XM_068282802.1"/>
</dbReference>
<dbReference type="GeneID" id="94583414"/>
<name>A0A1D8NFL2_YARLL</name>
<organism evidence="2 3">
    <name type="scientific">Yarrowia lipolytica</name>
    <name type="common">Candida lipolytica</name>
    <dbReference type="NCBI Taxonomy" id="4952"/>
    <lineage>
        <taxon>Eukaryota</taxon>
        <taxon>Fungi</taxon>
        <taxon>Dikarya</taxon>
        <taxon>Ascomycota</taxon>
        <taxon>Saccharomycotina</taxon>
        <taxon>Dipodascomycetes</taxon>
        <taxon>Dipodascales</taxon>
        <taxon>Dipodascales incertae sedis</taxon>
        <taxon>Yarrowia</taxon>
    </lineage>
</organism>
<sequence length="107" mass="12261">MTQLTRTSLTISPGHVTKTLRTPGRFHIVDILAALSTTSTKPNKVPTTTTNLPSADIWQFESNFIANIRAFCALLCRFSAFFPVFFFFYFFFFLLFPARLCRPNLEL</sequence>
<dbReference type="VEuPathDB" id="FungiDB:YALI1_D26943g"/>
<accession>A0A1D8NFL2</accession>
<keyword evidence="1" id="KW-0812">Transmembrane</keyword>
<dbReference type="AlphaFoldDB" id="A0A1D8NFL2"/>
<feature type="transmembrane region" description="Helical" evidence="1">
    <location>
        <begin position="68"/>
        <end position="96"/>
    </location>
</feature>
<keyword evidence="1" id="KW-1133">Transmembrane helix</keyword>
<gene>
    <name evidence="2" type="ORF">YALI1_D26943g</name>
</gene>
<dbReference type="Proteomes" id="UP000182444">
    <property type="component" value="Chromosome 1D"/>
</dbReference>
<reference evidence="2 3" key="1">
    <citation type="journal article" date="2016" name="PLoS ONE">
        <title>Sequence Assembly of Yarrowia lipolytica Strain W29/CLIB89 Shows Transposable Element Diversity.</title>
        <authorList>
            <person name="Magnan C."/>
            <person name="Yu J."/>
            <person name="Chang I."/>
            <person name="Jahn E."/>
            <person name="Kanomata Y."/>
            <person name="Wu J."/>
            <person name="Zeller M."/>
            <person name="Oakes M."/>
            <person name="Baldi P."/>
            <person name="Sandmeyer S."/>
        </authorList>
    </citation>
    <scope>NUCLEOTIDE SEQUENCE [LARGE SCALE GENOMIC DNA]</scope>
    <source>
        <strain evidence="3">CLIB89(W29)</strain>
    </source>
</reference>
<evidence type="ECO:0000256" key="1">
    <source>
        <dbReference type="SAM" id="Phobius"/>
    </source>
</evidence>
<protein>
    <submittedName>
        <fullName evidence="2">Uncharacterized protein</fullName>
    </submittedName>
</protein>
<evidence type="ECO:0000313" key="3">
    <source>
        <dbReference type="Proteomes" id="UP000182444"/>
    </source>
</evidence>